<keyword evidence="1" id="KW-0560">Oxidoreductase</keyword>
<keyword evidence="4" id="KW-1185">Reference proteome</keyword>
<protein>
    <submittedName>
        <fullName evidence="3">PPOX class F420-dependent oxidoreductase</fullName>
    </submittedName>
</protein>
<organism evidence="3 4">
    <name type="scientific">Streptomyces yatensis</name>
    <dbReference type="NCBI Taxonomy" id="155177"/>
    <lineage>
        <taxon>Bacteria</taxon>
        <taxon>Bacillati</taxon>
        <taxon>Actinomycetota</taxon>
        <taxon>Actinomycetes</taxon>
        <taxon>Kitasatosporales</taxon>
        <taxon>Streptomycetaceae</taxon>
        <taxon>Streptomyces</taxon>
        <taxon>Streptomyces violaceusniger group</taxon>
    </lineage>
</organism>
<evidence type="ECO:0000313" key="3">
    <source>
        <dbReference type="EMBL" id="GAA1725504.1"/>
    </source>
</evidence>
<comment type="caution">
    <text evidence="3">The sequence shown here is derived from an EMBL/GenBank/DDBJ whole genome shotgun (WGS) entry which is preliminary data.</text>
</comment>
<dbReference type="InterPro" id="IPR011576">
    <property type="entry name" value="Pyridox_Oxase_N"/>
</dbReference>
<dbReference type="Proteomes" id="UP001499947">
    <property type="component" value="Unassembled WGS sequence"/>
</dbReference>
<evidence type="ECO:0000256" key="1">
    <source>
        <dbReference type="ARBA" id="ARBA00023002"/>
    </source>
</evidence>
<evidence type="ECO:0000259" key="2">
    <source>
        <dbReference type="Pfam" id="PF01243"/>
    </source>
</evidence>
<dbReference type="PANTHER" id="PTHR35176">
    <property type="entry name" value="HEME OXYGENASE HI_0854-RELATED"/>
    <property type="match status" value="1"/>
</dbReference>
<gene>
    <name evidence="3" type="ORF">GCM10009680_78750</name>
</gene>
<feature type="domain" description="Pyridoxamine 5'-phosphate oxidase N-terminal" evidence="2">
    <location>
        <begin position="12"/>
        <end position="142"/>
    </location>
</feature>
<dbReference type="InterPro" id="IPR052019">
    <property type="entry name" value="F420H2_bilvrd_red/Heme_oxyg"/>
</dbReference>
<dbReference type="Gene3D" id="2.30.110.10">
    <property type="entry name" value="Electron Transport, Fmn-binding Protein, Chain A"/>
    <property type="match status" value="1"/>
</dbReference>
<dbReference type="EMBL" id="BAAALR010000111">
    <property type="protein sequence ID" value="GAA1725504.1"/>
    <property type="molecule type" value="Genomic_DNA"/>
</dbReference>
<dbReference type="Pfam" id="PF01243">
    <property type="entry name" value="PNPOx_N"/>
    <property type="match status" value="1"/>
</dbReference>
<sequence length="154" mass="17228">MLITMTEGSPLELLREQRTGALVTLKRDGRPQLSNVAFTYDPATRLIRISVTDDRAKTRNLRRDPRASFYVTSGDHSSYLVAEGDAELTPVAADPHDATADELVEVYRAIQGDHPDWEEFRTAMVAERRLVLRLRVGRGYGWGRQSGALSGELD</sequence>
<accession>A0ABN2JGG1</accession>
<name>A0ABN2JGG1_9ACTN</name>
<proteinExistence type="predicted"/>
<dbReference type="SUPFAM" id="SSF50475">
    <property type="entry name" value="FMN-binding split barrel"/>
    <property type="match status" value="1"/>
</dbReference>
<dbReference type="PANTHER" id="PTHR35176:SF2">
    <property type="entry name" value="F420H(2)-DEPENDENT REDUCTASE RV1155"/>
    <property type="match status" value="1"/>
</dbReference>
<reference evidence="3 4" key="1">
    <citation type="journal article" date="2019" name="Int. J. Syst. Evol. Microbiol.">
        <title>The Global Catalogue of Microorganisms (GCM) 10K type strain sequencing project: providing services to taxonomists for standard genome sequencing and annotation.</title>
        <authorList>
            <consortium name="The Broad Institute Genomics Platform"/>
            <consortium name="The Broad Institute Genome Sequencing Center for Infectious Disease"/>
            <person name="Wu L."/>
            <person name="Ma J."/>
        </authorList>
    </citation>
    <scope>NUCLEOTIDE SEQUENCE [LARGE SCALE GENOMIC DNA]</scope>
    <source>
        <strain evidence="3 4">JCM 13244</strain>
    </source>
</reference>
<dbReference type="NCBIfam" id="TIGR03618">
    <property type="entry name" value="Rv1155_F420"/>
    <property type="match status" value="1"/>
</dbReference>
<dbReference type="InterPro" id="IPR012349">
    <property type="entry name" value="Split_barrel_FMN-bd"/>
</dbReference>
<dbReference type="InterPro" id="IPR019920">
    <property type="entry name" value="F420-binding_dom_put"/>
</dbReference>
<evidence type="ECO:0000313" key="4">
    <source>
        <dbReference type="Proteomes" id="UP001499947"/>
    </source>
</evidence>